<organism evidence="3 4">
    <name type="scientific">Aegilops tauschii subsp. strangulata</name>
    <name type="common">Goatgrass</name>
    <dbReference type="NCBI Taxonomy" id="200361"/>
    <lineage>
        <taxon>Eukaryota</taxon>
        <taxon>Viridiplantae</taxon>
        <taxon>Streptophyta</taxon>
        <taxon>Embryophyta</taxon>
        <taxon>Tracheophyta</taxon>
        <taxon>Spermatophyta</taxon>
        <taxon>Magnoliopsida</taxon>
        <taxon>Liliopsida</taxon>
        <taxon>Poales</taxon>
        <taxon>Poaceae</taxon>
        <taxon>BOP clade</taxon>
        <taxon>Pooideae</taxon>
        <taxon>Triticodae</taxon>
        <taxon>Triticeae</taxon>
        <taxon>Triticinae</taxon>
        <taxon>Aegilops</taxon>
    </lineage>
</organism>
<reference evidence="3" key="3">
    <citation type="journal article" date="2017" name="Nature">
        <title>Genome sequence of the progenitor of the wheat D genome Aegilops tauschii.</title>
        <authorList>
            <person name="Luo M.C."/>
            <person name="Gu Y.Q."/>
            <person name="Puiu D."/>
            <person name="Wang H."/>
            <person name="Twardziok S.O."/>
            <person name="Deal K.R."/>
            <person name="Huo N."/>
            <person name="Zhu T."/>
            <person name="Wang L."/>
            <person name="Wang Y."/>
            <person name="McGuire P.E."/>
            <person name="Liu S."/>
            <person name="Long H."/>
            <person name="Ramasamy R.K."/>
            <person name="Rodriguez J.C."/>
            <person name="Van S.L."/>
            <person name="Yuan L."/>
            <person name="Wang Z."/>
            <person name="Xia Z."/>
            <person name="Xiao L."/>
            <person name="Anderson O.D."/>
            <person name="Ouyang S."/>
            <person name="Liang Y."/>
            <person name="Zimin A.V."/>
            <person name="Pertea G."/>
            <person name="Qi P."/>
            <person name="Bennetzen J.L."/>
            <person name="Dai X."/>
            <person name="Dawson M.W."/>
            <person name="Muller H.G."/>
            <person name="Kugler K."/>
            <person name="Rivarola-Duarte L."/>
            <person name="Spannagl M."/>
            <person name="Mayer K.F.X."/>
            <person name="Lu F.H."/>
            <person name="Bevan M.W."/>
            <person name="Leroy P."/>
            <person name="Li P."/>
            <person name="You F.M."/>
            <person name="Sun Q."/>
            <person name="Liu Z."/>
            <person name="Lyons E."/>
            <person name="Wicker T."/>
            <person name="Salzberg S.L."/>
            <person name="Devos K.M."/>
            <person name="Dvorak J."/>
        </authorList>
    </citation>
    <scope>NUCLEOTIDE SEQUENCE [LARGE SCALE GENOMIC DNA]</scope>
    <source>
        <strain evidence="3">cv. AL8/78</strain>
    </source>
</reference>
<reference evidence="4" key="2">
    <citation type="journal article" date="2017" name="Nat. Plants">
        <title>The Aegilops tauschii genome reveals multiple impacts of transposons.</title>
        <authorList>
            <person name="Zhao G."/>
            <person name="Zou C."/>
            <person name="Li K."/>
            <person name="Wang K."/>
            <person name="Li T."/>
            <person name="Gao L."/>
            <person name="Zhang X."/>
            <person name="Wang H."/>
            <person name="Yang Z."/>
            <person name="Liu X."/>
            <person name="Jiang W."/>
            <person name="Mao L."/>
            <person name="Kong X."/>
            <person name="Jiao Y."/>
            <person name="Jia J."/>
        </authorList>
    </citation>
    <scope>NUCLEOTIDE SEQUENCE [LARGE SCALE GENOMIC DNA]</scope>
    <source>
        <strain evidence="4">cv. AL8/78</strain>
    </source>
</reference>
<reference evidence="4" key="1">
    <citation type="journal article" date="2014" name="Science">
        <title>Ancient hybridizations among the ancestral genomes of bread wheat.</title>
        <authorList>
            <consortium name="International Wheat Genome Sequencing Consortium,"/>
            <person name="Marcussen T."/>
            <person name="Sandve S.R."/>
            <person name="Heier L."/>
            <person name="Spannagl M."/>
            <person name="Pfeifer M."/>
            <person name="Jakobsen K.S."/>
            <person name="Wulff B.B."/>
            <person name="Steuernagel B."/>
            <person name="Mayer K.F."/>
            <person name="Olsen O.A."/>
        </authorList>
    </citation>
    <scope>NUCLEOTIDE SEQUENCE [LARGE SCALE GENOMIC DNA]</scope>
    <source>
        <strain evidence="4">cv. AL8/78</strain>
    </source>
</reference>
<evidence type="ECO:0000256" key="1">
    <source>
        <dbReference type="PROSITE-ProRule" id="PRU10141"/>
    </source>
</evidence>
<dbReference type="EnsemblPlants" id="AET1Gv20340900.11">
    <property type="protein sequence ID" value="AET1Gv20340900.11"/>
    <property type="gene ID" value="AET1Gv20340900"/>
</dbReference>
<reference evidence="3" key="4">
    <citation type="submission" date="2019-03" db="UniProtKB">
        <authorList>
            <consortium name="EnsemblPlants"/>
        </authorList>
    </citation>
    <scope>IDENTIFICATION</scope>
</reference>
<accession>A0A452Y953</accession>
<keyword evidence="1" id="KW-0547">Nucleotide-binding</keyword>
<feature type="binding site" evidence="1">
    <location>
        <position position="108"/>
    </location>
    <ligand>
        <name>ATP</name>
        <dbReference type="ChEBI" id="CHEBI:30616"/>
    </ligand>
</feature>
<evidence type="ECO:0000313" key="3">
    <source>
        <dbReference type="EnsemblPlants" id="AET1Gv20340900.10"/>
    </source>
</evidence>
<dbReference type="EnsemblPlants" id="AET1Gv20340900.10">
    <property type="protein sequence ID" value="AET1Gv20340900.10"/>
    <property type="gene ID" value="AET1Gv20340900"/>
</dbReference>
<dbReference type="PROSITE" id="PS00107">
    <property type="entry name" value="PROTEIN_KINASE_ATP"/>
    <property type="match status" value="1"/>
</dbReference>
<keyword evidence="1" id="KW-0067">ATP-binding</keyword>
<proteinExistence type="predicted"/>
<feature type="compositionally biased region" description="Basic and acidic residues" evidence="2">
    <location>
        <begin position="29"/>
        <end position="47"/>
    </location>
</feature>
<dbReference type="AlphaFoldDB" id="A0A452Y953"/>
<dbReference type="PANTHER" id="PTHR45621">
    <property type="entry name" value="OS01G0588500 PROTEIN-RELATED"/>
    <property type="match status" value="1"/>
</dbReference>
<dbReference type="SUPFAM" id="SSF56112">
    <property type="entry name" value="Protein kinase-like (PK-like)"/>
    <property type="match status" value="1"/>
</dbReference>
<feature type="compositionally biased region" description="Polar residues" evidence="2">
    <location>
        <begin position="16"/>
        <end position="26"/>
    </location>
</feature>
<dbReference type="Gene3D" id="3.30.200.20">
    <property type="entry name" value="Phosphorylase Kinase, domain 1"/>
    <property type="match status" value="1"/>
</dbReference>
<reference evidence="3" key="5">
    <citation type="journal article" date="2021" name="G3 (Bethesda)">
        <title>Aegilops tauschii genome assembly Aet v5.0 features greater sequence contiguity and improved annotation.</title>
        <authorList>
            <person name="Wang L."/>
            <person name="Zhu T."/>
            <person name="Rodriguez J.C."/>
            <person name="Deal K.R."/>
            <person name="Dubcovsky J."/>
            <person name="McGuire P.E."/>
            <person name="Lux T."/>
            <person name="Spannagl M."/>
            <person name="Mayer K.F.X."/>
            <person name="Baldrich P."/>
            <person name="Meyers B.C."/>
            <person name="Huo N."/>
            <person name="Gu Y.Q."/>
            <person name="Zhou H."/>
            <person name="Devos K.M."/>
            <person name="Bennetzen J.L."/>
            <person name="Unver T."/>
            <person name="Budak H."/>
            <person name="Gulick P.J."/>
            <person name="Galiba G."/>
            <person name="Kalapos B."/>
            <person name="Nelson D.R."/>
            <person name="Li P."/>
            <person name="You F.M."/>
            <person name="Luo M.C."/>
            <person name="Dvorak J."/>
        </authorList>
    </citation>
    <scope>NUCLEOTIDE SEQUENCE [LARGE SCALE GENOMIC DNA]</scope>
    <source>
        <strain evidence="3">cv. AL8/78</strain>
    </source>
</reference>
<dbReference type="Proteomes" id="UP000015105">
    <property type="component" value="Chromosome 1D"/>
</dbReference>
<dbReference type="InterPro" id="IPR017441">
    <property type="entry name" value="Protein_kinase_ATP_BS"/>
</dbReference>
<evidence type="ECO:0000256" key="2">
    <source>
        <dbReference type="SAM" id="MobiDB-lite"/>
    </source>
</evidence>
<evidence type="ECO:0008006" key="5">
    <source>
        <dbReference type="Google" id="ProtNLM"/>
    </source>
</evidence>
<dbReference type="InterPro" id="IPR011009">
    <property type="entry name" value="Kinase-like_dom_sf"/>
</dbReference>
<sequence>MGNCWFRGSSYINRVSTAKSETPKIQSPSERDRSDESRLPSNAREVEAMRLDSAARNPLTAFSFEELRKVTNGFRQDSLIGGGGFGRVYKGAVGTDGPGDEPLLVAVKVHDGDNSFQGHREWLVSLSNRDTYFFFFCKLTRTLIKSRKSLLFLR</sequence>
<keyword evidence="4" id="KW-1185">Reference proteome</keyword>
<dbReference type="Gramene" id="AET1Gv20340900.11">
    <property type="protein sequence ID" value="AET1Gv20340900.11"/>
    <property type="gene ID" value="AET1Gv20340900"/>
</dbReference>
<name>A0A452Y953_AEGTS</name>
<dbReference type="GO" id="GO:0005524">
    <property type="term" value="F:ATP binding"/>
    <property type="evidence" value="ECO:0007669"/>
    <property type="project" value="UniProtKB-UniRule"/>
</dbReference>
<feature type="region of interest" description="Disordered" evidence="2">
    <location>
        <begin position="16"/>
        <end position="47"/>
    </location>
</feature>
<dbReference type="Gramene" id="AET1Gv20340900.10">
    <property type="protein sequence ID" value="AET1Gv20340900.10"/>
    <property type="gene ID" value="AET1Gv20340900"/>
</dbReference>
<protein>
    <recommendedName>
        <fullName evidence="5">Protein kinase domain-containing protein</fullName>
    </recommendedName>
</protein>
<evidence type="ECO:0000313" key="4">
    <source>
        <dbReference type="Proteomes" id="UP000015105"/>
    </source>
</evidence>
<dbReference type="InterPro" id="IPR050823">
    <property type="entry name" value="Plant_Ser_Thr_Prot_Kinase"/>
</dbReference>